<protein>
    <submittedName>
        <fullName evidence="5">Flippase</fullName>
    </submittedName>
</protein>
<gene>
    <name evidence="5" type="ORF">C4618_11235</name>
</gene>
<accession>A0A0H1GUP1</accession>
<keyword evidence="4" id="KW-0472">Membrane</keyword>
<evidence type="ECO:0000256" key="1">
    <source>
        <dbReference type="ARBA" id="ARBA00004141"/>
    </source>
</evidence>
<dbReference type="GO" id="GO:0016020">
    <property type="term" value="C:membrane"/>
    <property type="evidence" value="ECO:0007669"/>
    <property type="project" value="UniProtKB-SubCell"/>
</dbReference>
<dbReference type="Pfam" id="PF01943">
    <property type="entry name" value="Polysacc_synt"/>
    <property type="match status" value="1"/>
</dbReference>
<comment type="caution">
    <text evidence="5">The sequence shown here is derived from an EMBL/GenBank/DDBJ whole genome shotgun (WGS) entry which is preliminary data.</text>
</comment>
<dbReference type="OMA" id="IYYRTDM"/>
<evidence type="ECO:0000313" key="6">
    <source>
        <dbReference type="Proteomes" id="UP000256718"/>
    </source>
</evidence>
<keyword evidence="3" id="KW-1133">Transmembrane helix</keyword>
<sequence length="474" mass="52843">MKLLKNMFYNTSYQLLTLLLPLVTVPYVSRVLSPQGIGINAYTSSIVMYFTLFGALGISLYGNREIAFVQSNKYKRSKIFWELVVLKLASVSIATLLFFGFVLLTNEWQLFYLIQGINLLATATDISWYFIGVEDFKIIVIRNTIVKLITVVLTFLVVKTPDDLALYMFLIAFASLLGNLTVWHHLKHEIIKIPFSRLDVLVHLRPTLMLFLPQITMQIYLSLNKSMLGAMDSVVSAGYFDQSDKIIRILFTIVSAIGGVFLPRLSSLFSSGKEKQAKALLLKLVDLSNAISMLMIAGVVGVSSTFAVFFFGKGYEVVGPLMAVESLMIICISYGNALGTQYLLASRRTKAYTMSAVIGLVANVVLNILLIPILGAMGAIISTVITEFIVSLYQAISLRDVFTFKELTRGMLRYLIAATLSGAVLYYINTQMSVSLVNYVIQSLVAVTIYVGIVFITKAPVIQLFRDFRKEHRT</sequence>
<dbReference type="RefSeq" id="WP_000771258.1">
    <property type="nucleotide sequence ID" value="NZ_BCNI01000007.1"/>
</dbReference>
<dbReference type="Proteomes" id="UP000256718">
    <property type="component" value="Unassembled WGS sequence"/>
</dbReference>
<name>A0A0H1GUP1_STRAG</name>
<dbReference type="AlphaFoldDB" id="A0A0H1GUP1"/>
<evidence type="ECO:0000256" key="4">
    <source>
        <dbReference type="ARBA" id="ARBA00023136"/>
    </source>
</evidence>
<keyword evidence="2" id="KW-0812">Transmembrane</keyword>
<dbReference type="InterPro" id="IPR002797">
    <property type="entry name" value="Polysacc_synth"/>
</dbReference>
<evidence type="ECO:0000313" key="5">
    <source>
        <dbReference type="EMBL" id="RDY77581.1"/>
    </source>
</evidence>
<dbReference type="EMBL" id="QHGZ01000223">
    <property type="protein sequence ID" value="RDY77581.1"/>
    <property type="molecule type" value="Genomic_DNA"/>
</dbReference>
<organism evidence="5 6">
    <name type="scientific">Streptococcus agalactiae</name>
    <dbReference type="NCBI Taxonomy" id="1311"/>
    <lineage>
        <taxon>Bacteria</taxon>
        <taxon>Bacillati</taxon>
        <taxon>Bacillota</taxon>
        <taxon>Bacilli</taxon>
        <taxon>Lactobacillales</taxon>
        <taxon>Streptococcaceae</taxon>
        <taxon>Streptococcus</taxon>
    </lineage>
</organism>
<proteinExistence type="predicted"/>
<reference evidence="5 6" key="1">
    <citation type="journal article" date="2018" name="Emerg. Microbes Infect.">
        <title>Phenotypic and molecular analysis of nontypeable Group B streptococci: identification of cps2a and hybrid cps2a/cps5 Group B streptococcal capsule gene clusters.</title>
        <authorList>
            <person name="Alhhazmi A."/>
            <person name="Tyrrell G.J."/>
        </authorList>
    </citation>
    <scope>NUCLEOTIDE SEQUENCE [LARGE SCALE GENOMIC DNA]</scope>
    <source>
        <strain evidence="5 6">PLGBS17</strain>
    </source>
</reference>
<comment type="subcellular location">
    <subcellularLocation>
        <location evidence="1">Membrane</location>
        <topology evidence="1">Multi-pass membrane protein</topology>
    </subcellularLocation>
</comment>
<evidence type="ECO:0000256" key="2">
    <source>
        <dbReference type="ARBA" id="ARBA00022692"/>
    </source>
</evidence>
<dbReference type="InterPro" id="IPR052556">
    <property type="entry name" value="PolySynth_Transporter"/>
</dbReference>
<dbReference type="PANTHER" id="PTHR43424:SF1">
    <property type="entry name" value="LOCUS PUTATIVE PROTEIN 1-RELATED"/>
    <property type="match status" value="1"/>
</dbReference>
<evidence type="ECO:0000256" key="3">
    <source>
        <dbReference type="ARBA" id="ARBA00022989"/>
    </source>
</evidence>
<dbReference type="PANTHER" id="PTHR43424">
    <property type="entry name" value="LOCUS PUTATIVE PROTEIN 1-RELATED"/>
    <property type="match status" value="1"/>
</dbReference>